<gene>
    <name evidence="2" type="ORF">SAMN02745170_03388</name>
</gene>
<dbReference type="AlphaFoldDB" id="A0A1M6MBQ0"/>
<dbReference type="PROSITE" id="PS51202">
    <property type="entry name" value="RCK_C"/>
    <property type="match status" value="1"/>
</dbReference>
<dbReference type="Gene3D" id="3.30.70.1450">
    <property type="entry name" value="Regulator of K+ conductance, C-terminal domain"/>
    <property type="match status" value="1"/>
</dbReference>
<dbReference type="Pfam" id="PF02080">
    <property type="entry name" value="TrkA_C"/>
    <property type="match status" value="1"/>
</dbReference>
<dbReference type="GO" id="GO:0008324">
    <property type="term" value="F:monoatomic cation transmembrane transporter activity"/>
    <property type="evidence" value="ECO:0007669"/>
    <property type="project" value="InterPro"/>
</dbReference>
<dbReference type="InterPro" id="IPR006037">
    <property type="entry name" value="RCK_C"/>
</dbReference>
<dbReference type="GO" id="GO:0006813">
    <property type="term" value="P:potassium ion transport"/>
    <property type="evidence" value="ECO:0007669"/>
    <property type="project" value="InterPro"/>
</dbReference>
<feature type="domain" description="RCK C-terminal" evidence="1">
    <location>
        <begin position="17"/>
        <end position="101"/>
    </location>
</feature>
<name>A0A1M6MBQ0_9FIRM</name>
<keyword evidence="3" id="KW-1185">Reference proteome</keyword>
<proteinExistence type="predicted"/>
<accession>A0A1M6MBQ0</accession>
<dbReference type="EMBL" id="FQZD01000040">
    <property type="protein sequence ID" value="SHJ80922.1"/>
    <property type="molecule type" value="Genomic_DNA"/>
</dbReference>
<dbReference type="RefSeq" id="WP_149735993.1">
    <property type="nucleotide sequence ID" value="NZ_FQZD01000040.1"/>
</dbReference>
<dbReference type="OrthoDB" id="67547at2"/>
<sequence length="106" mass="11941">MQLPMDQYGLEKERLLQEFNRIRTFSIDMAEIPVCAASVLAGQSLQQAWTKGDLTLLPVAIYRNNRFLLIALHKERLHPGDTLLVFGQLSSIQELKRLAAPTSAYG</sequence>
<protein>
    <submittedName>
        <fullName evidence="2">TrkA-C domain-containing protein</fullName>
    </submittedName>
</protein>
<evidence type="ECO:0000313" key="3">
    <source>
        <dbReference type="Proteomes" id="UP000322917"/>
    </source>
</evidence>
<reference evidence="2 3" key="1">
    <citation type="submission" date="2016-11" db="EMBL/GenBank/DDBJ databases">
        <authorList>
            <person name="Varghese N."/>
            <person name="Submissions S."/>
        </authorList>
    </citation>
    <scope>NUCLEOTIDE SEQUENCE [LARGE SCALE GENOMIC DNA]</scope>
    <source>
        <strain evidence="2 3">DSM 15287</strain>
    </source>
</reference>
<dbReference type="SUPFAM" id="SSF116726">
    <property type="entry name" value="TrkA C-terminal domain-like"/>
    <property type="match status" value="1"/>
</dbReference>
<evidence type="ECO:0000313" key="2">
    <source>
        <dbReference type="EMBL" id="SHJ80922.1"/>
    </source>
</evidence>
<dbReference type="Proteomes" id="UP000322917">
    <property type="component" value="Unassembled WGS sequence"/>
</dbReference>
<dbReference type="InterPro" id="IPR036721">
    <property type="entry name" value="RCK_C_sf"/>
</dbReference>
<evidence type="ECO:0000259" key="1">
    <source>
        <dbReference type="PROSITE" id="PS51202"/>
    </source>
</evidence>
<organism evidence="2 3">
    <name type="scientific">Propionispora hippei DSM 15287</name>
    <dbReference type="NCBI Taxonomy" id="1123003"/>
    <lineage>
        <taxon>Bacteria</taxon>
        <taxon>Bacillati</taxon>
        <taxon>Bacillota</taxon>
        <taxon>Negativicutes</taxon>
        <taxon>Selenomonadales</taxon>
        <taxon>Sporomusaceae</taxon>
        <taxon>Propionispora</taxon>
    </lineage>
</organism>